<name>A0AAN6YPF8_9PEZI</name>
<dbReference type="InterPro" id="IPR005822">
    <property type="entry name" value="Ribosomal_uL13"/>
</dbReference>
<keyword evidence="7" id="KW-0472">Membrane</keyword>
<dbReference type="InterPro" id="IPR036899">
    <property type="entry name" value="Ribosomal_uL13_sf"/>
</dbReference>
<dbReference type="GO" id="GO:0022625">
    <property type="term" value="C:cytosolic large ribosomal subunit"/>
    <property type="evidence" value="ECO:0007669"/>
    <property type="project" value="TreeGrafter"/>
</dbReference>
<feature type="domain" description="BAG" evidence="9">
    <location>
        <begin position="303"/>
        <end position="367"/>
    </location>
</feature>
<evidence type="ECO:0000259" key="8">
    <source>
        <dbReference type="PROSITE" id="PS50053"/>
    </source>
</evidence>
<dbReference type="Gene3D" id="3.90.1180.10">
    <property type="entry name" value="Ribosomal protein L13"/>
    <property type="match status" value="1"/>
</dbReference>
<feature type="transmembrane region" description="Helical" evidence="7">
    <location>
        <begin position="24"/>
        <end position="44"/>
    </location>
</feature>
<feature type="non-terminal residue" evidence="10">
    <location>
        <position position="1"/>
    </location>
</feature>
<feature type="domain" description="Ubiquitin-like" evidence="8">
    <location>
        <begin position="157"/>
        <end position="214"/>
    </location>
</feature>
<dbReference type="SUPFAM" id="SSF54236">
    <property type="entry name" value="Ubiquitin-like"/>
    <property type="match status" value="1"/>
</dbReference>
<dbReference type="PROSITE" id="PS50053">
    <property type="entry name" value="UBIQUITIN_2"/>
    <property type="match status" value="1"/>
</dbReference>
<dbReference type="Pfam" id="PF02179">
    <property type="entry name" value="BAG"/>
    <property type="match status" value="1"/>
</dbReference>
<dbReference type="GO" id="GO:0017148">
    <property type="term" value="P:negative regulation of translation"/>
    <property type="evidence" value="ECO:0007669"/>
    <property type="project" value="TreeGrafter"/>
</dbReference>
<dbReference type="InterPro" id="IPR005755">
    <property type="entry name" value="Ribosomal_uL13_euk/arc"/>
</dbReference>
<dbReference type="Pfam" id="PF00572">
    <property type="entry name" value="Ribosomal_L13"/>
    <property type="match status" value="1"/>
</dbReference>
<comment type="similarity">
    <text evidence="2 5">Belongs to the universal ribosomal protein uL13 family.</text>
</comment>
<keyword evidence="11" id="KW-1185">Reference proteome</keyword>
<dbReference type="PANTHER" id="PTHR11545:SF3">
    <property type="entry name" value="LARGE RIBOSOMAL SUBUNIT PROTEIN UL13"/>
    <property type="match status" value="1"/>
</dbReference>
<evidence type="ECO:0000256" key="1">
    <source>
        <dbReference type="ARBA" id="ARBA00004021"/>
    </source>
</evidence>
<dbReference type="SMART" id="SM00264">
    <property type="entry name" value="BAG"/>
    <property type="match status" value="1"/>
</dbReference>
<dbReference type="FunFam" id="6.10.250.3250:FF:000001">
    <property type="entry name" value="60S ribosomal protein L13a"/>
    <property type="match status" value="1"/>
</dbReference>
<dbReference type="SUPFAM" id="SSF52161">
    <property type="entry name" value="Ribosomal protein L13"/>
    <property type="match status" value="1"/>
</dbReference>
<dbReference type="GO" id="GO:0003735">
    <property type="term" value="F:structural constituent of ribosome"/>
    <property type="evidence" value="ECO:0007669"/>
    <property type="project" value="InterPro"/>
</dbReference>
<dbReference type="Gene3D" id="3.10.20.90">
    <property type="entry name" value="Phosphatidylinositol 3-kinase Catalytic Subunit, Chain A, domain 1"/>
    <property type="match status" value="1"/>
</dbReference>
<dbReference type="GO" id="GO:0006412">
    <property type="term" value="P:translation"/>
    <property type="evidence" value="ECO:0007669"/>
    <property type="project" value="InterPro"/>
</dbReference>
<dbReference type="FunFam" id="3.90.1180.10:FF:000002">
    <property type="entry name" value="60S ribosomal protein L16"/>
    <property type="match status" value="1"/>
</dbReference>
<evidence type="ECO:0000256" key="7">
    <source>
        <dbReference type="SAM" id="Phobius"/>
    </source>
</evidence>
<dbReference type="PROSITE" id="PS51035">
    <property type="entry name" value="BAG"/>
    <property type="match status" value="1"/>
</dbReference>
<comment type="caution">
    <text evidence="10">The sequence shown here is derived from an EMBL/GenBank/DDBJ whole genome shotgun (WGS) entry which is preliminary data.</text>
</comment>
<evidence type="ECO:0000313" key="10">
    <source>
        <dbReference type="EMBL" id="KAK4222521.1"/>
    </source>
</evidence>
<sequence>LKTAAQRLSGATEYIQTTTGLSPFALYTTIAVIFILGAFPAVAAREKNGKMPRYGWSSRPALSPFGSTVGQGVPNITDEDFSYITSEDLESSVYDNPGRASYGGAQSQYYDLYSQSAPAPAYDRLSPEDDVMLIKHQGITYPEHFPAYSIGDGKLFVSDVRERVRMILDLTDRQAKRVKLYYKGRRLRDPDAPIRSYGVKNNSEVLMVLEDSGQGSSEDDMVVVPRHRRESRESREALESRFERTGRDIRGYGAPPDSPRTSRTGRWGEPGPRDATTSFGGPIEKMSQISVVFNTELLPLCNDYIASPPSDPKKRDQEHRKISETIMQKVLLKLDEIETTGEEGARARRKELVKHVQEALKSLDEAKGNDANIANPPTPDTSTSTIDTRVAKNDRNYRRRRDARSFLMGKKGPNGLGAIVANRVVVDGKGHLLGRLASIVAKQLLNGQQVVVVRCEALNISGEFFRSKLKYHAYLRKMTRYNPTRGGPFHFRAPSRIFYKAVRGMIPHKTARGAAALERLKVFEGVPPPYDKKKKMVVPQALRVLRLQPGRKYCTVGRLSHEVGWKYQDVVARLEERRKAKGAAYYERKKLAARQLTEAKKTAKVDSKTTEALAAFGY</sequence>
<dbReference type="CDD" id="cd17039">
    <property type="entry name" value="Ubl_ubiquitin_like"/>
    <property type="match status" value="1"/>
</dbReference>
<dbReference type="Gene3D" id="1.20.58.120">
    <property type="entry name" value="BAG domain"/>
    <property type="match status" value="1"/>
</dbReference>
<proteinExistence type="inferred from homology"/>
<dbReference type="EMBL" id="MU865467">
    <property type="protein sequence ID" value="KAK4222521.1"/>
    <property type="molecule type" value="Genomic_DNA"/>
</dbReference>
<gene>
    <name evidence="10" type="ORF">QBC38DRAFT_374921</name>
</gene>
<dbReference type="Gene3D" id="6.10.250.3250">
    <property type="match status" value="1"/>
</dbReference>
<keyword evidence="4 5" id="KW-0687">Ribonucleoprotein</keyword>
<dbReference type="HAMAP" id="MF_01366">
    <property type="entry name" value="Ribosomal_uL13"/>
    <property type="match status" value="1"/>
</dbReference>
<dbReference type="InterPro" id="IPR003103">
    <property type="entry name" value="BAG_domain"/>
</dbReference>
<evidence type="ECO:0000256" key="5">
    <source>
        <dbReference type="RuleBase" id="RU003877"/>
    </source>
</evidence>
<reference evidence="10" key="2">
    <citation type="submission" date="2023-05" db="EMBL/GenBank/DDBJ databases">
        <authorList>
            <consortium name="Lawrence Berkeley National Laboratory"/>
            <person name="Steindorff A."/>
            <person name="Hensen N."/>
            <person name="Bonometti L."/>
            <person name="Westerberg I."/>
            <person name="Brannstrom I.O."/>
            <person name="Guillou S."/>
            <person name="Cros-Aarteil S."/>
            <person name="Calhoun S."/>
            <person name="Haridas S."/>
            <person name="Kuo A."/>
            <person name="Mondo S."/>
            <person name="Pangilinan J."/>
            <person name="Riley R."/>
            <person name="Labutti K."/>
            <person name="Andreopoulos B."/>
            <person name="Lipzen A."/>
            <person name="Chen C."/>
            <person name="Yanf M."/>
            <person name="Daum C."/>
            <person name="Ng V."/>
            <person name="Clum A."/>
            <person name="Ohm R."/>
            <person name="Martin F."/>
            <person name="Silar P."/>
            <person name="Natvig D."/>
            <person name="Lalanne C."/>
            <person name="Gautier V."/>
            <person name="Ament-Velasquez S.L."/>
            <person name="Kruys A."/>
            <person name="Hutchinson M.I."/>
            <person name="Powell A.J."/>
            <person name="Barry K."/>
            <person name="Miller A.N."/>
            <person name="Grigoriev I.V."/>
            <person name="Debuchy R."/>
            <person name="Gladieux P."/>
            <person name="Thoren M.H."/>
            <person name="Johannesson H."/>
        </authorList>
    </citation>
    <scope>NUCLEOTIDE SEQUENCE</scope>
    <source>
        <strain evidence="10">CBS 990.96</strain>
    </source>
</reference>
<evidence type="ECO:0000256" key="3">
    <source>
        <dbReference type="ARBA" id="ARBA00022980"/>
    </source>
</evidence>
<dbReference type="PROSITE" id="PS00783">
    <property type="entry name" value="RIBOSOMAL_L13"/>
    <property type="match status" value="1"/>
</dbReference>
<feature type="compositionally biased region" description="Basic and acidic residues" evidence="6">
    <location>
        <begin position="230"/>
        <end position="250"/>
    </location>
</feature>
<dbReference type="InterPro" id="IPR000626">
    <property type="entry name" value="Ubiquitin-like_dom"/>
</dbReference>
<evidence type="ECO:0000256" key="6">
    <source>
        <dbReference type="SAM" id="MobiDB-lite"/>
    </source>
</evidence>
<evidence type="ECO:0000313" key="11">
    <source>
        <dbReference type="Proteomes" id="UP001301958"/>
    </source>
</evidence>
<evidence type="ECO:0000259" key="9">
    <source>
        <dbReference type="PROSITE" id="PS51035"/>
    </source>
</evidence>
<dbReference type="InterPro" id="IPR029071">
    <property type="entry name" value="Ubiquitin-like_domsf"/>
</dbReference>
<protein>
    <submittedName>
        <fullName evidence="10">BAG domain-containing protein</fullName>
    </submittedName>
</protein>
<dbReference type="InterPro" id="IPR023563">
    <property type="entry name" value="Ribosomal_uL13_CS"/>
</dbReference>
<dbReference type="InterPro" id="IPR036533">
    <property type="entry name" value="BAG_dom_sf"/>
</dbReference>
<comment type="function">
    <text evidence="1">Component of the ribosome, a large ribonucleoprotein complex responsible for the synthesis of proteins in the cell. The small ribosomal subunit (SSU) binds messenger RNAs (mRNAs) and translates the encoded message by selecting cognate aminoacyl-transfer RNA (tRNA) molecules. The large subunit (LSU) contains the ribosomal catalytic site termed the peptidyl transferase center (PTC), which catalyzes the formation of peptide bonds, thereby polymerizing the amino acids delivered by tRNAs into a polypeptide chain. The nascent polypeptides leave the ribosome through a tunnel in the LSU and interact with protein factors that function in enzymatic processing, targeting, and the membrane insertion of nascent chains at the exit of the ribosomal tunnel.</text>
</comment>
<dbReference type="PANTHER" id="PTHR11545">
    <property type="entry name" value="RIBOSOMAL PROTEIN L13"/>
    <property type="match status" value="1"/>
</dbReference>
<dbReference type="NCBIfam" id="TIGR01077">
    <property type="entry name" value="L13_A_E"/>
    <property type="match status" value="1"/>
</dbReference>
<reference evidence="10" key="1">
    <citation type="journal article" date="2023" name="Mol. Phylogenet. Evol.">
        <title>Genome-scale phylogeny and comparative genomics of the fungal order Sordariales.</title>
        <authorList>
            <person name="Hensen N."/>
            <person name="Bonometti L."/>
            <person name="Westerberg I."/>
            <person name="Brannstrom I.O."/>
            <person name="Guillou S."/>
            <person name="Cros-Aarteil S."/>
            <person name="Calhoun S."/>
            <person name="Haridas S."/>
            <person name="Kuo A."/>
            <person name="Mondo S."/>
            <person name="Pangilinan J."/>
            <person name="Riley R."/>
            <person name="LaButti K."/>
            <person name="Andreopoulos B."/>
            <person name="Lipzen A."/>
            <person name="Chen C."/>
            <person name="Yan M."/>
            <person name="Daum C."/>
            <person name="Ng V."/>
            <person name="Clum A."/>
            <person name="Steindorff A."/>
            <person name="Ohm R.A."/>
            <person name="Martin F."/>
            <person name="Silar P."/>
            <person name="Natvig D.O."/>
            <person name="Lalanne C."/>
            <person name="Gautier V."/>
            <person name="Ament-Velasquez S.L."/>
            <person name="Kruys A."/>
            <person name="Hutchinson M.I."/>
            <person name="Powell A.J."/>
            <person name="Barry K."/>
            <person name="Miller A.N."/>
            <person name="Grigoriev I.V."/>
            <person name="Debuchy R."/>
            <person name="Gladieux P."/>
            <person name="Hiltunen Thoren M."/>
            <person name="Johannesson H."/>
        </authorList>
    </citation>
    <scope>NUCLEOTIDE SEQUENCE</scope>
    <source>
        <strain evidence="10">CBS 990.96</strain>
    </source>
</reference>
<keyword evidence="7" id="KW-0812">Transmembrane</keyword>
<dbReference type="AlphaFoldDB" id="A0AAN6YPF8"/>
<keyword evidence="3 5" id="KW-0689">Ribosomal protein</keyword>
<organism evidence="10 11">
    <name type="scientific">Podospora fimiseda</name>
    <dbReference type="NCBI Taxonomy" id="252190"/>
    <lineage>
        <taxon>Eukaryota</taxon>
        <taxon>Fungi</taxon>
        <taxon>Dikarya</taxon>
        <taxon>Ascomycota</taxon>
        <taxon>Pezizomycotina</taxon>
        <taxon>Sordariomycetes</taxon>
        <taxon>Sordariomycetidae</taxon>
        <taxon>Sordariales</taxon>
        <taxon>Podosporaceae</taxon>
        <taxon>Podospora</taxon>
    </lineage>
</organism>
<dbReference type="GO" id="GO:0051087">
    <property type="term" value="F:protein-folding chaperone binding"/>
    <property type="evidence" value="ECO:0007669"/>
    <property type="project" value="InterPro"/>
</dbReference>
<dbReference type="SUPFAM" id="SSF63491">
    <property type="entry name" value="BAG domain"/>
    <property type="match status" value="1"/>
</dbReference>
<dbReference type="Proteomes" id="UP001301958">
    <property type="component" value="Unassembled WGS sequence"/>
</dbReference>
<dbReference type="CDD" id="cd00392">
    <property type="entry name" value="Ribosomal_L13"/>
    <property type="match status" value="1"/>
</dbReference>
<evidence type="ECO:0000256" key="4">
    <source>
        <dbReference type="ARBA" id="ARBA00023274"/>
    </source>
</evidence>
<dbReference type="GO" id="GO:0003729">
    <property type="term" value="F:mRNA binding"/>
    <property type="evidence" value="ECO:0007669"/>
    <property type="project" value="TreeGrafter"/>
</dbReference>
<feature type="region of interest" description="Disordered" evidence="6">
    <location>
        <begin position="213"/>
        <end position="281"/>
    </location>
</feature>
<accession>A0AAN6YPF8</accession>
<evidence type="ECO:0000256" key="2">
    <source>
        <dbReference type="ARBA" id="ARBA00006227"/>
    </source>
</evidence>
<keyword evidence="7" id="KW-1133">Transmembrane helix</keyword>